<evidence type="ECO:0000256" key="5">
    <source>
        <dbReference type="ARBA" id="ARBA00022989"/>
    </source>
</evidence>
<keyword evidence="5 7" id="KW-1133">Transmembrane helix</keyword>
<feature type="transmembrane region" description="Helical" evidence="7">
    <location>
        <begin position="229"/>
        <end position="252"/>
    </location>
</feature>
<feature type="transmembrane region" description="Helical" evidence="7">
    <location>
        <begin position="120"/>
        <end position="141"/>
    </location>
</feature>
<comment type="subcellular location">
    <subcellularLocation>
        <location evidence="1">Cell membrane</location>
        <topology evidence="1">Multi-pass membrane protein</topology>
    </subcellularLocation>
</comment>
<dbReference type="Pfam" id="PF02417">
    <property type="entry name" value="Chromate_transp"/>
    <property type="match status" value="2"/>
</dbReference>
<comment type="caution">
    <text evidence="8">The sequence shown here is derived from an EMBL/GenBank/DDBJ whole genome shotgun (WGS) entry which is preliminary data.</text>
</comment>
<feature type="transmembrane region" description="Helical" evidence="7">
    <location>
        <begin position="204"/>
        <end position="222"/>
    </location>
</feature>
<dbReference type="Proteomes" id="UP001597295">
    <property type="component" value="Unassembled WGS sequence"/>
</dbReference>
<dbReference type="PANTHER" id="PTHR33567:SF3">
    <property type="entry name" value="CHROMATE ION TRANSPORTER (EUROFUNG)"/>
    <property type="match status" value="1"/>
</dbReference>
<feature type="transmembrane region" description="Helical" evidence="7">
    <location>
        <begin position="340"/>
        <end position="365"/>
    </location>
</feature>
<evidence type="ECO:0000256" key="7">
    <source>
        <dbReference type="SAM" id="Phobius"/>
    </source>
</evidence>
<feature type="transmembrane region" description="Helical" evidence="7">
    <location>
        <begin position="306"/>
        <end position="328"/>
    </location>
</feature>
<keyword evidence="9" id="KW-1185">Reference proteome</keyword>
<feature type="transmembrane region" description="Helical" evidence="7">
    <location>
        <begin position="94"/>
        <end position="114"/>
    </location>
</feature>
<comment type="similarity">
    <text evidence="2">Belongs to the chromate ion transporter (CHR) (TC 2.A.51) family.</text>
</comment>
<keyword evidence="3" id="KW-1003">Cell membrane</keyword>
<reference evidence="9" key="1">
    <citation type="journal article" date="2019" name="Int. J. Syst. Evol. Microbiol.">
        <title>The Global Catalogue of Microorganisms (GCM) 10K type strain sequencing project: providing services to taxonomists for standard genome sequencing and annotation.</title>
        <authorList>
            <consortium name="The Broad Institute Genomics Platform"/>
            <consortium name="The Broad Institute Genome Sequencing Center for Infectious Disease"/>
            <person name="Wu L."/>
            <person name="Ma J."/>
        </authorList>
    </citation>
    <scope>NUCLEOTIDE SEQUENCE [LARGE SCALE GENOMIC DNA]</scope>
    <source>
        <strain evidence="9">CGMCC 1.19062</strain>
    </source>
</reference>
<keyword evidence="6 7" id="KW-0472">Membrane</keyword>
<evidence type="ECO:0000256" key="6">
    <source>
        <dbReference type="ARBA" id="ARBA00023136"/>
    </source>
</evidence>
<evidence type="ECO:0000256" key="4">
    <source>
        <dbReference type="ARBA" id="ARBA00022692"/>
    </source>
</evidence>
<feature type="transmembrane region" description="Helical" evidence="7">
    <location>
        <begin position="406"/>
        <end position="425"/>
    </location>
</feature>
<gene>
    <name evidence="8" type="primary">chrA</name>
    <name evidence="8" type="ORF">ACFSM5_15490</name>
</gene>
<dbReference type="InterPro" id="IPR014047">
    <property type="entry name" value="Chr_Tranpt_l_chain"/>
</dbReference>
<protein>
    <submittedName>
        <fullName evidence="8">Chromate efflux transporter</fullName>
    </submittedName>
</protein>
<dbReference type="EMBL" id="JBHUIP010000013">
    <property type="protein sequence ID" value="MFD2264306.1"/>
    <property type="molecule type" value="Genomic_DNA"/>
</dbReference>
<name>A0ABW5DXY6_9PROT</name>
<evidence type="ECO:0000256" key="2">
    <source>
        <dbReference type="ARBA" id="ARBA00005262"/>
    </source>
</evidence>
<evidence type="ECO:0000256" key="1">
    <source>
        <dbReference type="ARBA" id="ARBA00004651"/>
    </source>
</evidence>
<dbReference type="NCBIfam" id="TIGR00937">
    <property type="entry name" value="2A51"/>
    <property type="match status" value="1"/>
</dbReference>
<feature type="transmembrane region" description="Helical" evidence="7">
    <location>
        <begin position="153"/>
        <end position="184"/>
    </location>
</feature>
<evidence type="ECO:0000256" key="3">
    <source>
        <dbReference type="ARBA" id="ARBA00022475"/>
    </source>
</evidence>
<evidence type="ECO:0000313" key="8">
    <source>
        <dbReference type="EMBL" id="MFD2264306.1"/>
    </source>
</evidence>
<organism evidence="8 9">
    <name type="scientific">Lacibacterium aquatile</name>
    <dbReference type="NCBI Taxonomy" id="1168082"/>
    <lineage>
        <taxon>Bacteria</taxon>
        <taxon>Pseudomonadati</taxon>
        <taxon>Pseudomonadota</taxon>
        <taxon>Alphaproteobacteria</taxon>
        <taxon>Rhodospirillales</taxon>
        <taxon>Rhodospirillaceae</taxon>
    </lineage>
</organism>
<dbReference type="PIRSF" id="PIRSF004810">
    <property type="entry name" value="ChrA"/>
    <property type="match status" value="1"/>
</dbReference>
<proteinExistence type="inferred from homology"/>
<accession>A0ABW5DXY6</accession>
<feature type="transmembrane region" description="Helical" evidence="7">
    <location>
        <begin position="272"/>
        <end position="294"/>
    </location>
</feature>
<dbReference type="RefSeq" id="WP_379877379.1">
    <property type="nucleotide sequence ID" value="NZ_JBHUIP010000013.1"/>
</dbReference>
<feature type="transmembrane region" description="Helical" evidence="7">
    <location>
        <begin position="23"/>
        <end position="41"/>
    </location>
</feature>
<dbReference type="PANTHER" id="PTHR33567">
    <property type="entry name" value="CHROMATE ION TRANSPORTER (EUROFUNG)"/>
    <property type="match status" value="1"/>
</dbReference>
<sequence length="429" mass="44778">MTAATVQDAQVGKAPSFADLLKTFLRIGLLSFGGPAGQIALMHKTLVDDKKWVDEATFLHALNFCMLLPGPEAMQLATYVGWKLHGVKGGVASGLLFVLPGLAVVLGLSVLYVSFLDTSWLAGVFFGLKAAVLAIVLEALIRIAKRALKDPFAWALAATAFAALFALAIPFPLVVIGAGILGFIRARGTATAGEPVVVKSLSTLLIWGALWIAPFVAILAVGSPTFLDIGVFFSKMAVVTFGGAYAVLSYVAEQAVEVYGWLSPGEMIDGLALAETTPGPLILVLSFVGFLAGFREGGVASGLAGGLLTAWVTFVPCFLWIFLGAPYLDRIRANPRLAGALAAITAAVVGVILNLTVWFGLHVLFGKVGEIDLGLIRFAAPEVASFSPQALGLSVLAAVMLLRLKAGVPLTLTLSAVLAVGWGQWGNGF</sequence>
<dbReference type="InterPro" id="IPR003370">
    <property type="entry name" value="Chromate_transpt"/>
</dbReference>
<evidence type="ECO:0000313" key="9">
    <source>
        <dbReference type="Proteomes" id="UP001597295"/>
    </source>
</evidence>
<keyword evidence="4 7" id="KW-0812">Transmembrane</keyword>